<accession>A0A7X1F577</accession>
<dbReference type="AlphaFoldDB" id="A0A7X1F577"/>
<organism evidence="1 2">
    <name type="scientific">Novosphingobium aerophilum</name>
    <dbReference type="NCBI Taxonomy" id="2839843"/>
    <lineage>
        <taxon>Bacteria</taxon>
        <taxon>Pseudomonadati</taxon>
        <taxon>Pseudomonadota</taxon>
        <taxon>Alphaproteobacteria</taxon>
        <taxon>Sphingomonadales</taxon>
        <taxon>Sphingomonadaceae</taxon>
        <taxon>Novosphingobium</taxon>
    </lineage>
</organism>
<dbReference type="Proteomes" id="UP000520156">
    <property type="component" value="Unassembled WGS sequence"/>
</dbReference>
<dbReference type="RefSeq" id="WP_185682029.1">
    <property type="nucleotide sequence ID" value="NZ_JACLAU010000002.1"/>
</dbReference>
<dbReference type="EMBL" id="JACLAU010000002">
    <property type="protein sequence ID" value="MBC2650605.1"/>
    <property type="molecule type" value="Genomic_DNA"/>
</dbReference>
<proteinExistence type="predicted"/>
<reference evidence="1 2" key="1">
    <citation type="submission" date="2020-08" db="EMBL/GenBank/DDBJ databases">
        <title>The genome sequence of Novosphingobium flavum 4Y4.</title>
        <authorList>
            <person name="Liu Y."/>
        </authorList>
    </citation>
    <scope>NUCLEOTIDE SEQUENCE [LARGE SCALE GENOMIC DNA]</scope>
    <source>
        <strain evidence="1 2">4Y4</strain>
    </source>
</reference>
<evidence type="ECO:0000313" key="1">
    <source>
        <dbReference type="EMBL" id="MBC2650605.1"/>
    </source>
</evidence>
<name>A0A7X1F577_9SPHN</name>
<evidence type="ECO:0000313" key="2">
    <source>
        <dbReference type="Proteomes" id="UP000520156"/>
    </source>
</evidence>
<protein>
    <recommendedName>
        <fullName evidence="3">CPBP family intramembrane metalloprotease</fullName>
    </recommendedName>
</protein>
<keyword evidence="2" id="KW-1185">Reference proteome</keyword>
<evidence type="ECO:0008006" key="3">
    <source>
        <dbReference type="Google" id="ProtNLM"/>
    </source>
</evidence>
<gene>
    <name evidence="1" type="ORF">H7F49_02695</name>
</gene>
<comment type="caution">
    <text evidence="1">The sequence shown here is derived from an EMBL/GenBank/DDBJ whole genome shotgun (WGS) entry which is preliminary data.</text>
</comment>
<sequence length="183" mass="19568">MAGAGPLRAFARTGLILTLRSGLSSARVAITAGLTVGLAMSLADATLFRPVVPAVQHVLAHEWSLTDRLARFALGAVEDELVLRLGGLSLIMVALVAWRGERTARIDALAVGLTAAVLWPLWAWPYLAELDGSALTLLREIVLHVGAGSVWGWLYCRHGWMAGVLGHVSAHLMLQPLLPWVVS</sequence>